<dbReference type="PROSITE" id="PS00086">
    <property type="entry name" value="CYTOCHROME_P450"/>
    <property type="match status" value="1"/>
</dbReference>
<evidence type="ECO:0000256" key="6">
    <source>
        <dbReference type="ARBA" id="ARBA00023136"/>
    </source>
</evidence>
<dbReference type="Pfam" id="PF00067">
    <property type="entry name" value="p450"/>
    <property type="match status" value="1"/>
</dbReference>
<dbReference type="RefSeq" id="XP_002738774.1">
    <property type="nucleotide sequence ID" value="XM_002738728.1"/>
</dbReference>
<accession>A0ABM0GWB8</accession>
<organism evidence="9 10">
    <name type="scientific">Saccoglossus kowalevskii</name>
    <name type="common">Acorn worm</name>
    <dbReference type="NCBI Taxonomy" id="10224"/>
    <lineage>
        <taxon>Eukaryota</taxon>
        <taxon>Metazoa</taxon>
        <taxon>Hemichordata</taxon>
        <taxon>Enteropneusta</taxon>
        <taxon>Harrimaniidae</taxon>
        <taxon>Saccoglossus</taxon>
    </lineage>
</organism>
<proteinExistence type="inferred from homology"/>
<keyword evidence="5 7" id="KW-0408">Iron</keyword>
<reference evidence="10" key="1">
    <citation type="submission" date="2025-08" db="UniProtKB">
        <authorList>
            <consortium name="RefSeq"/>
        </authorList>
    </citation>
    <scope>IDENTIFICATION</scope>
    <source>
        <tissue evidence="10">Testes</tissue>
    </source>
</reference>
<dbReference type="Proteomes" id="UP000694865">
    <property type="component" value="Unplaced"/>
</dbReference>
<evidence type="ECO:0000313" key="10">
    <source>
        <dbReference type="RefSeq" id="XP_002738774.1"/>
    </source>
</evidence>
<dbReference type="SUPFAM" id="SSF48264">
    <property type="entry name" value="Cytochrome P450"/>
    <property type="match status" value="1"/>
</dbReference>
<keyword evidence="8" id="KW-0812">Transmembrane</keyword>
<protein>
    <submittedName>
        <fullName evidence="10">Cytochrome P450 2U1-like</fullName>
    </submittedName>
</protein>
<keyword evidence="3 7" id="KW-0479">Metal-binding</keyword>
<dbReference type="PRINTS" id="PR00385">
    <property type="entry name" value="P450"/>
</dbReference>
<evidence type="ECO:0000256" key="2">
    <source>
        <dbReference type="ARBA" id="ARBA00010617"/>
    </source>
</evidence>
<dbReference type="InterPro" id="IPR036396">
    <property type="entry name" value="Cyt_P450_sf"/>
</dbReference>
<keyword evidence="7" id="KW-0349">Heme</keyword>
<keyword evidence="8" id="KW-1133">Transmembrane helix</keyword>
<dbReference type="InterPro" id="IPR002401">
    <property type="entry name" value="Cyt_P450_E_grp-I"/>
</dbReference>
<dbReference type="PANTHER" id="PTHR24300:SF403">
    <property type="entry name" value="CYTOCHROME P450 306A1"/>
    <property type="match status" value="1"/>
</dbReference>
<feature type="transmembrane region" description="Helical" evidence="8">
    <location>
        <begin position="6"/>
        <end position="29"/>
    </location>
</feature>
<keyword evidence="6 8" id="KW-0472">Membrane</keyword>
<dbReference type="PRINTS" id="PR00463">
    <property type="entry name" value="EP450I"/>
</dbReference>
<evidence type="ECO:0000256" key="7">
    <source>
        <dbReference type="RuleBase" id="RU000461"/>
    </source>
</evidence>
<evidence type="ECO:0000256" key="3">
    <source>
        <dbReference type="ARBA" id="ARBA00022723"/>
    </source>
</evidence>
<sequence length="499" mass="57314">MITTAHMSLFSVTQILVAAVLSLLAFVVYKHRHKRYMLPPGPMGFPVVGCIPLLDKAAPYKSMTDLGNKYGGVFMLRMGTRDVVVLHGYDAIKEAFITKCDTFKGRPRMVLSDLIAGGRGIVFSTHNENYREQRNFAVSALKSFGWGSSAFEVKVMREVNGLIEAVQKFEGKPFDPFHYVRNSVCNIIFSIIFGRRFRHDDQDFRNLLTIHYRNMRLCGAASAVNFIPILQYLPFGNFKRVLKNHIYLRTCQIEMIEKHRQTHNPTDIRDFLDLYIQEIEMREKKGQASSFDYDNIRRVANDLFTVGTETTATTILWSLLYMITYPNIQKRIQKELFDVLGDRLPTIDDKPKLPFVEATIMEVQRSASVLPLTMPHCAMEDTELYGYHIPKDTMVMANLWSVLHDPKHWENPEEFRPERFLNENGEVEKPEMFIPFSTGARMCLGDQTAKMELFLFFACLMQTFSFTRPEGTSPPTLVGKTGITLSPQPFEVCAHPRVR</sequence>
<comment type="similarity">
    <text evidence="2 7">Belongs to the cytochrome P450 family.</text>
</comment>
<dbReference type="GeneID" id="100374138"/>
<dbReference type="PRINTS" id="PR01686">
    <property type="entry name" value="EP450ICYP2D"/>
</dbReference>
<dbReference type="InterPro" id="IPR008069">
    <property type="entry name" value="Cyt_P450_E_grp-I_CYP2D-like"/>
</dbReference>
<keyword evidence="9" id="KW-1185">Reference proteome</keyword>
<evidence type="ECO:0000313" key="9">
    <source>
        <dbReference type="Proteomes" id="UP000694865"/>
    </source>
</evidence>
<gene>
    <name evidence="10" type="primary">LOC100374138</name>
</gene>
<keyword evidence="7" id="KW-0503">Monooxygenase</keyword>
<comment type="subcellular location">
    <subcellularLocation>
        <location evidence="1">Membrane</location>
    </subcellularLocation>
</comment>
<dbReference type="InterPro" id="IPR001128">
    <property type="entry name" value="Cyt_P450"/>
</dbReference>
<dbReference type="InterPro" id="IPR050182">
    <property type="entry name" value="Cytochrome_P450_fam2"/>
</dbReference>
<evidence type="ECO:0000256" key="1">
    <source>
        <dbReference type="ARBA" id="ARBA00004370"/>
    </source>
</evidence>
<dbReference type="PANTHER" id="PTHR24300">
    <property type="entry name" value="CYTOCHROME P450 508A4-RELATED"/>
    <property type="match status" value="1"/>
</dbReference>
<dbReference type="Gene3D" id="1.10.630.10">
    <property type="entry name" value="Cytochrome P450"/>
    <property type="match status" value="1"/>
</dbReference>
<keyword evidence="4 7" id="KW-0560">Oxidoreductase</keyword>
<name>A0ABM0GWB8_SACKO</name>
<evidence type="ECO:0000256" key="5">
    <source>
        <dbReference type="ARBA" id="ARBA00023004"/>
    </source>
</evidence>
<dbReference type="InterPro" id="IPR017972">
    <property type="entry name" value="Cyt_P450_CS"/>
</dbReference>
<evidence type="ECO:0000256" key="8">
    <source>
        <dbReference type="SAM" id="Phobius"/>
    </source>
</evidence>
<evidence type="ECO:0000256" key="4">
    <source>
        <dbReference type="ARBA" id="ARBA00023002"/>
    </source>
</evidence>